<name>A0A8H7DV91_PLEOS</name>
<dbReference type="SUPFAM" id="SSF53474">
    <property type="entry name" value="alpha/beta-Hydrolases"/>
    <property type="match status" value="1"/>
</dbReference>
<protein>
    <recommendedName>
        <fullName evidence="3">Carboxylic ester hydrolase</fullName>
        <ecNumber evidence="3">3.1.1.-</ecNumber>
    </recommendedName>
</protein>
<dbReference type="Pfam" id="PF00135">
    <property type="entry name" value="COesterase"/>
    <property type="match status" value="1"/>
</dbReference>
<dbReference type="GeneID" id="59370258"/>
<evidence type="ECO:0000259" key="4">
    <source>
        <dbReference type="Pfam" id="PF00135"/>
    </source>
</evidence>
<dbReference type="OrthoDB" id="408631at2759"/>
<feature type="domain" description="Carboxylesterase type B" evidence="4">
    <location>
        <begin position="42"/>
        <end position="475"/>
    </location>
</feature>
<organism evidence="5 6">
    <name type="scientific">Pleurotus ostreatus</name>
    <name type="common">Oyster mushroom</name>
    <name type="synonym">White-rot fungus</name>
    <dbReference type="NCBI Taxonomy" id="5322"/>
    <lineage>
        <taxon>Eukaryota</taxon>
        <taxon>Fungi</taxon>
        <taxon>Dikarya</taxon>
        <taxon>Basidiomycota</taxon>
        <taxon>Agaricomycotina</taxon>
        <taxon>Agaricomycetes</taxon>
        <taxon>Agaricomycetidae</taxon>
        <taxon>Agaricales</taxon>
        <taxon>Pleurotineae</taxon>
        <taxon>Pleurotaceae</taxon>
        <taxon>Pleurotus</taxon>
    </lineage>
</organism>
<accession>A0A8H7DV91</accession>
<evidence type="ECO:0000256" key="1">
    <source>
        <dbReference type="ARBA" id="ARBA00005964"/>
    </source>
</evidence>
<dbReference type="EMBL" id="JACETU010000001">
    <property type="protein sequence ID" value="KAF7440074.1"/>
    <property type="molecule type" value="Genomic_DNA"/>
</dbReference>
<gene>
    <name evidence="5" type="ORF">PC9H_000417</name>
</gene>
<keyword evidence="6" id="KW-1185">Reference proteome</keyword>
<dbReference type="InterPro" id="IPR050309">
    <property type="entry name" value="Type-B_Carboxylest/Lipase"/>
</dbReference>
<keyword evidence="3" id="KW-0732">Signal</keyword>
<evidence type="ECO:0000256" key="2">
    <source>
        <dbReference type="ARBA" id="ARBA00022801"/>
    </source>
</evidence>
<dbReference type="PANTHER" id="PTHR11559">
    <property type="entry name" value="CARBOXYLESTERASE"/>
    <property type="match status" value="1"/>
</dbReference>
<dbReference type="InterPro" id="IPR019826">
    <property type="entry name" value="Carboxylesterase_B_AS"/>
</dbReference>
<dbReference type="RefSeq" id="XP_036635918.1">
    <property type="nucleotide sequence ID" value="XM_036770073.1"/>
</dbReference>
<evidence type="ECO:0000313" key="5">
    <source>
        <dbReference type="EMBL" id="KAF7440074.1"/>
    </source>
</evidence>
<dbReference type="EC" id="3.1.1.-" evidence="3"/>
<sequence>MVVTKWVLSMLLGLIQPALTTASASSRVHTGPLPSLSSPLGPVVNLGYAAFAGNDTSPEGEVHTSVTFYGGIPFAQPPVGDLRFRAPKRLDETIRDPARVRISDARNWGAPCIQQTAQVGIGSEDCLTLNVWKPSNASEASRLPVLVYFHGGGYFADLPHRIQSPFGFPFYHWVAQNQGFIAVSVTYRLNLLGFLGGAAVAADGDMNAGFHDQRAALEWVQRNIHRFGGDPDEVTIAGESAGGGSVLAQMMAYGGSKPIHFKRGIVQSGAFGLFPTTEQAETTFKNVASIVGCTGSNAKIMKCLRNASVGALASAINKGSYPPLIEGPGGFLPGLPTHLLHSGKFKKVDFMGGHTTDDVRVLIAAAPEAFQSEEDIRRILFPHLTAGLLDKAFKLYPPPGTPGSPYANEYERGAQMFQDSTLGCFDILAARKLASRGEDDVFSFRWNSPHMVWWERKPYQGSMHTSDLYYLFHGQSDQALLSYVKLRPNLLSKSIRYCAATQCPRFFQGIKRE</sequence>
<dbReference type="AlphaFoldDB" id="A0A8H7DV91"/>
<dbReference type="GO" id="GO:0016787">
    <property type="term" value="F:hydrolase activity"/>
    <property type="evidence" value="ECO:0007669"/>
    <property type="project" value="UniProtKB-KW"/>
</dbReference>
<comment type="similarity">
    <text evidence="1 3">Belongs to the type-B carboxylesterase/lipase family.</text>
</comment>
<feature type="signal peptide" evidence="3">
    <location>
        <begin position="1"/>
        <end position="22"/>
    </location>
</feature>
<feature type="chain" id="PRO_5034432786" description="Carboxylic ester hydrolase" evidence="3">
    <location>
        <begin position="23"/>
        <end position="513"/>
    </location>
</feature>
<dbReference type="InterPro" id="IPR019819">
    <property type="entry name" value="Carboxylesterase_B_CS"/>
</dbReference>
<dbReference type="InterPro" id="IPR029058">
    <property type="entry name" value="AB_hydrolase_fold"/>
</dbReference>
<reference evidence="5" key="1">
    <citation type="submission" date="2019-07" db="EMBL/GenBank/DDBJ databases">
        <authorList>
            <person name="Palmer J.M."/>
        </authorList>
    </citation>
    <scope>NUCLEOTIDE SEQUENCE</scope>
    <source>
        <strain evidence="5">PC9</strain>
    </source>
</reference>
<comment type="caution">
    <text evidence="5">The sequence shown here is derived from an EMBL/GenBank/DDBJ whole genome shotgun (WGS) entry which is preliminary data.</text>
</comment>
<keyword evidence="2 3" id="KW-0378">Hydrolase</keyword>
<dbReference type="Gene3D" id="3.40.50.1820">
    <property type="entry name" value="alpha/beta hydrolase"/>
    <property type="match status" value="1"/>
</dbReference>
<evidence type="ECO:0000313" key="6">
    <source>
        <dbReference type="Proteomes" id="UP000623687"/>
    </source>
</evidence>
<dbReference type="InterPro" id="IPR002018">
    <property type="entry name" value="CarbesteraseB"/>
</dbReference>
<dbReference type="VEuPathDB" id="FungiDB:PC9H_000417"/>
<proteinExistence type="inferred from homology"/>
<dbReference type="Proteomes" id="UP000623687">
    <property type="component" value="Unassembled WGS sequence"/>
</dbReference>
<dbReference type="PROSITE" id="PS00122">
    <property type="entry name" value="CARBOXYLESTERASE_B_1"/>
    <property type="match status" value="1"/>
</dbReference>
<evidence type="ECO:0000256" key="3">
    <source>
        <dbReference type="RuleBase" id="RU361235"/>
    </source>
</evidence>
<dbReference type="PROSITE" id="PS00941">
    <property type="entry name" value="CARBOXYLESTERASE_B_2"/>
    <property type="match status" value="1"/>
</dbReference>